<sequence>EDWYELYRWMRKESVVAATLSLCERMQGRALLETLLTCSNTTEFPISLPGCVKIMATIE</sequence>
<feature type="non-terminal residue" evidence="1">
    <location>
        <position position="1"/>
    </location>
</feature>
<name>A0A921G0Y6_SPOPS</name>
<dbReference type="EMBL" id="DYWT01000138">
    <property type="protein sequence ID" value="HJF31786.1"/>
    <property type="molecule type" value="Genomic_DNA"/>
</dbReference>
<protein>
    <submittedName>
        <fullName evidence="1">Uncharacterized protein</fullName>
    </submittedName>
</protein>
<organism evidence="1 2">
    <name type="scientific">Sporosarcina psychrophila</name>
    <name type="common">Bacillus psychrophilus</name>
    <dbReference type="NCBI Taxonomy" id="1476"/>
    <lineage>
        <taxon>Bacteria</taxon>
        <taxon>Bacillati</taxon>
        <taxon>Bacillota</taxon>
        <taxon>Bacilli</taxon>
        <taxon>Bacillales</taxon>
        <taxon>Caryophanaceae</taxon>
        <taxon>Sporosarcina</taxon>
    </lineage>
</organism>
<reference evidence="1" key="2">
    <citation type="submission" date="2021-09" db="EMBL/GenBank/DDBJ databases">
        <authorList>
            <person name="Gilroy R."/>
        </authorList>
    </citation>
    <scope>NUCLEOTIDE SEQUENCE</scope>
    <source>
        <strain evidence="1">CHK171-7178</strain>
    </source>
</reference>
<comment type="caution">
    <text evidence="1">The sequence shown here is derived from an EMBL/GenBank/DDBJ whole genome shotgun (WGS) entry which is preliminary data.</text>
</comment>
<dbReference type="Proteomes" id="UP000698173">
    <property type="component" value="Unassembled WGS sequence"/>
</dbReference>
<dbReference type="AlphaFoldDB" id="A0A921G0Y6"/>
<proteinExistence type="predicted"/>
<gene>
    <name evidence="1" type="ORF">K8V56_08400</name>
</gene>
<accession>A0A921G0Y6</accession>
<reference evidence="1" key="1">
    <citation type="journal article" date="2021" name="PeerJ">
        <title>Extensive microbial diversity within the chicken gut microbiome revealed by metagenomics and culture.</title>
        <authorList>
            <person name="Gilroy R."/>
            <person name="Ravi A."/>
            <person name="Getino M."/>
            <person name="Pursley I."/>
            <person name="Horton D.L."/>
            <person name="Alikhan N.F."/>
            <person name="Baker D."/>
            <person name="Gharbi K."/>
            <person name="Hall N."/>
            <person name="Watson M."/>
            <person name="Adriaenssens E.M."/>
            <person name="Foster-Nyarko E."/>
            <person name="Jarju S."/>
            <person name="Secka A."/>
            <person name="Antonio M."/>
            <person name="Oren A."/>
            <person name="Chaudhuri R.R."/>
            <person name="La Ragione R."/>
            <person name="Hildebrand F."/>
            <person name="Pallen M.J."/>
        </authorList>
    </citation>
    <scope>NUCLEOTIDE SEQUENCE</scope>
    <source>
        <strain evidence="1">CHK171-7178</strain>
    </source>
</reference>
<evidence type="ECO:0000313" key="1">
    <source>
        <dbReference type="EMBL" id="HJF31786.1"/>
    </source>
</evidence>
<evidence type="ECO:0000313" key="2">
    <source>
        <dbReference type="Proteomes" id="UP000698173"/>
    </source>
</evidence>